<evidence type="ECO:0000256" key="1">
    <source>
        <dbReference type="ARBA" id="ARBA00004173"/>
    </source>
</evidence>
<dbReference type="InterPro" id="IPR052482">
    <property type="entry name" value="mtLSU_mL37"/>
</dbReference>
<reference evidence="10" key="3">
    <citation type="submission" date="2025-09" db="UniProtKB">
        <authorList>
            <consortium name="Ensembl"/>
        </authorList>
    </citation>
    <scope>IDENTIFICATION</scope>
</reference>
<dbReference type="InterPro" id="IPR010793">
    <property type="entry name" value="Ribosomal_mL37/mL65"/>
</dbReference>
<evidence type="ECO:0000256" key="7">
    <source>
        <dbReference type="ARBA" id="ARBA00039442"/>
    </source>
</evidence>
<proteinExistence type="inferred from homology"/>
<reference evidence="10" key="2">
    <citation type="submission" date="2025-08" db="UniProtKB">
        <authorList>
            <consortium name="Ensembl"/>
        </authorList>
    </citation>
    <scope>IDENTIFICATION</scope>
</reference>
<feature type="region of interest" description="Disordered" evidence="9">
    <location>
        <begin position="157"/>
        <end position="179"/>
    </location>
</feature>
<dbReference type="GO" id="GO:0005762">
    <property type="term" value="C:mitochondrial large ribosomal subunit"/>
    <property type="evidence" value="ECO:0007669"/>
    <property type="project" value="Ensembl"/>
</dbReference>
<dbReference type="GO" id="GO:0006412">
    <property type="term" value="P:translation"/>
    <property type="evidence" value="ECO:0007669"/>
    <property type="project" value="InterPro"/>
</dbReference>
<organism evidence="10 11">
    <name type="scientific">Anolis carolinensis</name>
    <name type="common">Green anole</name>
    <name type="synonym">American chameleon</name>
    <dbReference type="NCBI Taxonomy" id="28377"/>
    <lineage>
        <taxon>Eukaryota</taxon>
        <taxon>Metazoa</taxon>
        <taxon>Chordata</taxon>
        <taxon>Craniata</taxon>
        <taxon>Vertebrata</taxon>
        <taxon>Euteleostomi</taxon>
        <taxon>Lepidosauria</taxon>
        <taxon>Squamata</taxon>
        <taxon>Bifurcata</taxon>
        <taxon>Unidentata</taxon>
        <taxon>Episquamata</taxon>
        <taxon>Toxicofera</taxon>
        <taxon>Iguania</taxon>
        <taxon>Dactyloidae</taxon>
        <taxon>Anolis</taxon>
    </lineage>
</organism>
<keyword evidence="3" id="KW-0689">Ribosomal protein</keyword>
<sequence>MLVVALRFSSLSGFIHSVWNSGFQMSSGLLTPKVPANLANSEEFWEVKSKTPGRTKPGVTGCPLSSFAKGLLRVKPRPASYWTRAPSITQHLRLPTRHALGAETRQNGRRRFPQRAVRVAAGPEAHGEEEETAGRMLALQRAPKRAWRGLLCGQRRSKGLYGPKPHRGPLPRTPLTVRGPPPGAPLPWYLRKPPPVREQLPELDVVTYQEKMYFVPWLAKPASFPEWERGWHDPRKHRSPPAREMPAYKEQPCFLCNPRSRLQEGVKQALWLTKTKLVEGLPPQILHIMNDTAHEWESQDERVQNAISHALFWISTEELTPAENYCSVLLEDLLHLCRMMTAKYPSLTKRMVAQDHKVAAAWQRESILLQVRGSYGKILNATSPLQPIASKDEILATENHTLETFYPIAPTIDLQEVNVYEIKNDTGFREGYPYPYPHTVYFAPHSTKSKRKPEHLRAQMMMFAFGNALAKAKGLYGDEPRILDEPIVVQSVGTDGQCFQFLVFQLNTTDLDSSNGVKNLAWIETDQLLYEDARSCPEIKKKVVVKPAGIHGYHPDTFKKFLAFYLHGIV</sequence>
<dbReference type="InParanoid" id="G1KPL1"/>
<evidence type="ECO:0000256" key="8">
    <source>
        <dbReference type="ARBA" id="ARBA00041617"/>
    </source>
</evidence>
<keyword evidence="11" id="KW-1185">Reference proteome</keyword>
<dbReference type="GeneTree" id="ENSGT00390000000867"/>
<gene>
    <name evidence="10" type="primary">MRPL37</name>
</gene>
<reference evidence="10 11" key="1">
    <citation type="submission" date="2009-12" db="EMBL/GenBank/DDBJ databases">
        <title>The Genome Sequence of Anolis carolinensis (Green Anole Lizard).</title>
        <authorList>
            <consortium name="The Genome Sequencing Platform"/>
            <person name="Di Palma F."/>
            <person name="Alfoldi J."/>
            <person name="Heiman D."/>
            <person name="Young S."/>
            <person name="Grabherr M."/>
            <person name="Johnson J."/>
            <person name="Lander E.S."/>
            <person name="Lindblad-Toh K."/>
        </authorList>
    </citation>
    <scope>NUCLEOTIDE SEQUENCE [LARGE SCALE GENOMIC DNA]</scope>
    <source>
        <strain evidence="10 11">JBL SC #1</strain>
    </source>
</reference>
<dbReference type="Pfam" id="PF07147">
    <property type="entry name" value="PDCD9"/>
    <property type="match status" value="1"/>
</dbReference>
<dbReference type="GO" id="GO:0005739">
    <property type="term" value="C:mitochondrion"/>
    <property type="evidence" value="ECO:0000318"/>
    <property type="project" value="GO_Central"/>
</dbReference>
<dbReference type="Ensembl" id="ENSACAT00000014206.4">
    <property type="protein sequence ID" value="ENSACAP00000013920.4"/>
    <property type="gene ID" value="ENSACAG00000014179.4"/>
</dbReference>
<dbReference type="Bgee" id="ENSACAG00000014179">
    <property type="expression patterns" value="Expressed in dewlap and 13 other cell types or tissues"/>
</dbReference>
<dbReference type="Proteomes" id="UP000001646">
    <property type="component" value="Chromosome 4"/>
</dbReference>
<evidence type="ECO:0000256" key="2">
    <source>
        <dbReference type="ARBA" id="ARBA00022946"/>
    </source>
</evidence>
<evidence type="ECO:0000313" key="10">
    <source>
        <dbReference type="Ensembl" id="ENSACAP00000013920.4"/>
    </source>
</evidence>
<name>G1KPL1_ANOCA</name>
<evidence type="ECO:0000256" key="9">
    <source>
        <dbReference type="SAM" id="MobiDB-lite"/>
    </source>
</evidence>
<comment type="subcellular location">
    <subcellularLocation>
        <location evidence="1">Mitochondrion</location>
    </subcellularLocation>
</comment>
<evidence type="ECO:0000256" key="5">
    <source>
        <dbReference type="ARBA" id="ARBA00023274"/>
    </source>
</evidence>
<dbReference type="AlphaFoldDB" id="G1KPL1"/>
<evidence type="ECO:0000313" key="11">
    <source>
        <dbReference type="Proteomes" id="UP000001646"/>
    </source>
</evidence>
<keyword evidence="4" id="KW-0496">Mitochondrion</keyword>
<evidence type="ECO:0000256" key="6">
    <source>
        <dbReference type="ARBA" id="ARBA00037985"/>
    </source>
</evidence>
<dbReference type="GO" id="GO:0003735">
    <property type="term" value="F:structural constituent of ribosome"/>
    <property type="evidence" value="ECO:0007669"/>
    <property type="project" value="InterPro"/>
</dbReference>
<evidence type="ECO:0000256" key="4">
    <source>
        <dbReference type="ARBA" id="ARBA00023128"/>
    </source>
</evidence>
<dbReference type="PANTHER" id="PTHR15889">
    <property type="entry name" value="MITOCHONDRIAL RIBOSOMAL PROTEIN L37"/>
    <property type="match status" value="1"/>
</dbReference>
<dbReference type="FunCoup" id="G1KPL1">
    <property type="interactions" value="287"/>
</dbReference>
<evidence type="ECO:0000256" key="3">
    <source>
        <dbReference type="ARBA" id="ARBA00022980"/>
    </source>
</evidence>
<dbReference type="HOGENOM" id="CLU_037022_1_0_1"/>
<accession>G1KPL1</accession>
<keyword evidence="5" id="KW-0687">Ribonucleoprotein</keyword>
<dbReference type="PANTHER" id="PTHR15889:SF2">
    <property type="entry name" value="LARGE RIBOSOMAL SUBUNIT PROTEIN ML37"/>
    <property type="match status" value="1"/>
</dbReference>
<protein>
    <recommendedName>
        <fullName evidence="7">Large ribosomal subunit protein mL37</fullName>
    </recommendedName>
    <alternativeName>
        <fullName evidence="8">39S ribosomal protein L37, mitochondrial</fullName>
    </alternativeName>
</protein>
<dbReference type="STRING" id="28377.ENSACAP00000013920"/>
<dbReference type="eggNOG" id="ENOG502QQAQ">
    <property type="taxonomic scope" value="Eukaryota"/>
</dbReference>
<comment type="similarity">
    <text evidence="6">Belongs to the mitochondrion-specific ribosomal protein mL37 family.</text>
</comment>
<keyword evidence="2" id="KW-0809">Transit peptide</keyword>